<accession>A0A511XKH0</accession>
<gene>
    <name evidence="1" type="ORF">AOE01nite_16680</name>
</gene>
<evidence type="ECO:0000313" key="2">
    <source>
        <dbReference type="Proteomes" id="UP000321746"/>
    </source>
</evidence>
<name>A0A511XKH0_9PROT</name>
<dbReference type="Proteomes" id="UP000321746">
    <property type="component" value="Unassembled WGS sequence"/>
</dbReference>
<protein>
    <submittedName>
        <fullName evidence="1">Universal stress protein UspA</fullName>
    </submittedName>
</protein>
<keyword evidence="2" id="KW-1185">Reference proteome</keyword>
<organism evidence="1 2">
    <name type="scientific">Acetobacter oeni</name>
    <dbReference type="NCBI Taxonomy" id="304077"/>
    <lineage>
        <taxon>Bacteria</taxon>
        <taxon>Pseudomonadati</taxon>
        <taxon>Pseudomonadota</taxon>
        <taxon>Alphaproteobacteria</taxon>
        <taxon>Acetobacterales</taxon>
        <taxon>Acetobacteraceae</taxon>
        <taxon>Acetobacter</taxon>
    </lineage>
</organism>
<reference evidence="1 2" key="1">
    <citation type="submission" date="2019-07" db="EMBL/GenBank/DDBJ databases">
        <title>Whole genome shotgun sequence of Acetobacter oeni NBRC 105207.</title>
        <authorList>
            <person name="Hosoyama A."/>
            <person name="Uohara A."/>
            <person name="Ohji S."/>
            <person name="Ichikawa N."/>
        </authorList>
    </citation>
    <scope>NUCLEOTIDE SEQUENCE [LARGE SCALE GENOMIC DNA]</scope>
    <source>
        <strain evidence="1 2">NBRC 105207</strain>
    </source>
</reference>
<dbReference type="OrthoDB" id="9804721at2"/>
<evidence type="ECO:0000313" key="1">
    <source>
        <dbReference type="EMBL" id="GEN63444.1"/>
    </source>
</evidence>
<sequence length="272" mass="29784">MRILAILDRPETAASTLRTASELADRLGCQDIRLLHPAPADDPAFQSPDEGMPGPEDRARFAHDVSARAETLRQICQDQSRTSGQEGRARWVEITGDIRKIVAREAANAALTVLSRPRPDDPEFVRQAFSGALYDAKAAVVIAPLQHHDTVGARPVIAWHPSSGLEQAIEAAQPLLKQAERVVLIIGENYPGEVAEPDFAEQLRRADIPVSIDRFIISSTNTGEEIRSHALTAGGDLLIMGAYSRPHFIEWLFGGPTQEILAHETLPLLTHH</sequence>
<dbReference type="Gene3D" id="3.40.50.12370">
    <property type="match status" value="1"/>
</dbReference>
<proteinExistence type="predicted"/>
<comment type="caution">
    <text evidence="1">The sequence shown here is derived from an EMBL/GenBank/DDBJ whole genome shotgun (WGS) entry which is preliminary data.</text>
</comment>
<dbReference type="RefSeq" id="WP_146888005.1">
    <property type="nucleotide sequence ID" value="NZ_BJYG01000020.1"/>
</dbReference>
<dbReference type="EMBL" id="BJYG01000020">
    <property type="protein sequence ID" value="GEN63444.1"/>
    <property type="molecule type" value="Genomic_DNA"/>
</dbReference>
<dbReference type="AlphaFoldDB" id="A0A511XKH0"/>
<dbReference type="SUPFAM" id="SSF52402">
    <property type="entry name" value="Adenine nucleotide alpha hydrolases-like"/>
    <property type="match status" value="1"/>
</dbReference>